<feature type="transmembrane region" description="Helical" evidence="1">
    <location>
        <begin position="153"/>
        <end position="181"/>
    </location>
</feature>
<keyword evidence="2" id="KW-0732">Signal</keyword>
<evidence type="ECO:0000256" key="1">
    <source>
        <dbReference type="SAM" id="Phobius"/>
    </source>
</evidence>
<accession>A0A1F5KSW8</accession>
<keyword evidence="1" id="KW-0472">Membrane</keyword>
<dbReference type="AlphaFoldDB" id="A0A1F5KSW8"/>
<reference evidence="3 4" key="1">
    <citation type="journal article" date="2016" name="Nat. Commun.">
        <title>Thousands of microbial genomes shed light on interconnected biogeochemical processes in an aquifer system.</title>
        <authorList>
            <person name="Anantharaman K."/>
            <person name="Brown C.T."/>
            <person name="Hug L.A."/>
            <person name="Sharon I."/>
            <person name="Castelle C.J."/>
            <person name="Probst A.J."/>
            <person name="Thomas B.C."/>
            <person name="Singh A."/>
            <person name="Wilkins M.J."/>
            <person name="Karaoz U."/>
            <person name="Brodie E.L."/>
            <person name="Williams K.H."/>
            <person name="Hubbard S.S."/>
            <person name="Banfield J.F."/>
        </authorList>
    </citation>
    <scope>NUCLEOTIDE SEQUENCE [LARGE SCALE GENOMIC DNA]</scope>
</reference>
<name>A0A1F5KSW8_9BACT</name>
<evidence type="ECO:0000313" key="3">
    <source>
        <dbReference type="EMBL" id="OGE43919.1"/>
    </source>
</evidence>
<dbReference type="Pfam" id="PF18895">
    <property type="entry name" value="T4SS_pilin"/>
    <property type="match status" value="1"/>
</dbReference>
<proteinExistence type="predicted"/>
<keyword evidence="1" id="KW-0812">Transmembrane</keyword>
<dbReference type="STRING" id="1797785.A3B45_02725"/>
<evidence type="ECO:0000313" key="4">
    <source>
        <dbReference type="Proteomes" id="UP000178565"/>
    </source>
</evidence>
<sequence>MKYILVLLLVLLFSTFYLLLTTPIFAQCSTPGVACGECVYQRCSGGDQCATGHTYCVYDPNGNYCGECQKEVDNCAAQCITSTPPPPSAVPFEVGSDPAGIVQLEQLFINIVFVAVGLGFIALFVFLTWAGFKYLTSGGEPKTVHLAHQTVTWALLGVIFLAIAWLVLQLIAVFTGINVTIFNLRTLFPP</sequence>
<feature type="signal peptide" evidence="2">
    <location>
        <begin position="1"/>
        <end position="26"/>
    </location>
</feature>
<dbReference type="EMBL" id="MFDM01000011">
    <property type="protein sequence ID" value="OGE43919.1"/>
    <property type="molecule type" value="Genomic_DNA"/>
</dbReference>
<dbReference type="Proteomes" id="UP000178565">
    <property type="component" value="Unassembled WGS sequence"/>
</dbReference>
<gene>
    <name evidence="3" type="ORF">A3B45_02725</name>
</gene>
<feature type="transmembrane region" description="Helical" evidence="1">
    <location>
        <begin position="107"/>
        <end position="132"/>
    </location>
</feature>
<dbReference type="InterPro" id="IPR043993">
    <property type="entry name" value="T4SS_pilin"/>
</dbReference>
<protein>
    <recommendedName>
        <fullName evidence="5">4Fe-4S ferredoxin-type domain-containing protein</fullName>
    </recommendedName>
</protein>
<keyword evidence="1" id="KW-1133">Transmembrane helix</keyword>
<organism evidence="3 4">
    <name type="scientific">Candidatus Daviesbacteria bacterium RIFCSPLOWO2_01_FULL_39_12</name>
    <dbReference type="NCBI Taxonomy" id="1797785"/>
    <lineage>
        <taxon>Bacteria</taxon>
        <taxon>Candidatus Daviesiibacteriota</taxon>
    </lineage>
</organism>
<comment type="caution">
    <text evidence="3">The sequence shown here is derived from an EMBL/GenBank/DDBJ whole genome shotgun (WGS) entry which is preliminary data.</text>
</comment>
<feature type="chain" id="PRO_5009519136" description="4Fe-4S ferredoxin-type domain-containing protein" evidence="2">
    <location>
        <begin position="27"/>
        <end position="190"/>
    </location>
</feature>
<evidence type="ECO:0000256" key="2">
    <source>
        <dbReference type="SAM" id="SignalP"/>
    </source>
</evidence>
<evidence type="ECO:0008006" key="5">
    <source>
        <dbReference type="Google" id="ProtNLM"/>
    </source>
</evidence>